<dbReference type="InterPro" id="IPR007891">
    <property type="entry name" value="CHASE3"/>
</dbReference>
<dbReference type="Pfam" id="PF05227">
    <property type="entry name" value="CHASE3"/>
    <property type="match status" value="1"/>
</dbReference>
<organism evidence="6 7">
    <name type="scientific">Roseofilum acuticapitatum BLCC-M154</name>
    <dbReference type="NCBI Taxonomy" id="3022444"/>
    <lineage>
        <taxon>Bacteria</taxon>
        <taxon>Bacillati</taxon>
        <taxon>Cyanobacteriota</taxon>
        <taxon>Cyanophyceae</taxon>
        <taxon>Desertifilales</taxon>
        <taxon>Desertifilaceae</taxon>
        <taxon>Roseofilum</taxon>
        <taxon>Roseofilum acuticapitatum</taxon>
    </lineage>
</organism>
<evidence type="ECO:0000256" key="4">
    <source>
        <dbReference type="SAM" id="Phobius"/>
    </source>
</evidence>
<proteinExistence type="predicted"/>
<sequence>MFSNLKLRERLLFSYAIPIGFTALVSGWVYVTAQQVFQTFQTVERVQKNIIDIGDLSLNGQGMIRSSRGYLAVQNPQFLQEYQQYSRQFDAVAMDLKALVEDPEQEVRLNEMIDLKNQYQQFSDQTHTLTSQGKRNEAIALFNSGQGTEFVTVFDQLANQFSAIEENLLKVETENATDALNTLIWVISLGTVCLIVATASLALWIAGGLAKVINQSTEEIASSSSEIAATVEQQERTATQQASSVNETTTTMDELGASSRQVSEQAEASVSAAQQALALAQGGSQAVDNTLQGMEDLREKVSAIAQQIVLLSEQTGQIGNISALVSDLANQTNMLALNAAVEAVRAGEHGKGFAVVASEIRKLADQSRKSADKINALVMDIQGSINSTVMVTEEGTKTVTTGVDIAQKTAQAFSGVAEAINDVVLNNQQISLNIKQQAIAIQQVVEAMNAINQGAKETATSISQTRIGTQKLNEASLSLKSII</sequence>
<keyword evidence="4" id="KW-0472">Membrane</keyword>
<dbReference type="RefSeq" id="WP_283755330.1">
    <property type="nucleotide sequence ID" value="NZ_JAQOSP010000117.1"/>
</dbReference>
<keyword evidence="4" id="KW-0812">Transmembrane</keyword>
<dbReference type="InterPro" id="IPR004089">
    <property type="entry name" value="MCPsignal_dom"/>
</dbReference>
<dbReference type="PANTHER" id="PTHR32089:SF112">
    <property type="entry name" value="LYSOZYME-LIKE PROTEIN-RELATED"/>
    <property type="match status" value="1"/>
</dbReference>
<feature type="region of interest" description="Disordered" evidence="3">
    <location>
        <begin position="232"/>
        <end position="263"/>
    </location>
</feature>
<feature type="domain" description="Methyl-accepting transducer" evidence="5">
    <location>
        <begin position="216"/>
        <end position="452"/>
    </location>
</feature>
<comment type="caution">
    <text evidence="6">The sequence shown here is derived from an EMBL/GenBank/DDBJ whole genome shotgun (WGS) entry which is preliminary data.</text>
</comment>
<name>A0ABT7AZ44_9CYAN</name>
<evidence type="ECO:0000256" key="2">
    <source>
        <dbReference type="PROSITE-ProRule" id="PRU00284"/>
    </source>
</evidence>
<dbReference type="PANTHER" id="PTHR32089">
    <property type="entry name" value="METHYL-ACCEPTING CHEMOTAXIS PROTEIN MCPB"/>
    <property type="match status" value="1"/>
</dbReference>
<gene>
    <name evidence="6" type="ORF">PMG71_19275</name>
</gene>
<protein>
    <submittedName>
        <fullName evidence="6">Methyl-accepting chemotaxis protein</fullName>
    </submittedName>
</protein>
<evidence type="ECO:0000256" key="1">
    <source>
        <dbReference type="ARBA" id="ARBA00023224"/>
    </source>
</evidence>
<dbReference type="Proteomes" id="UP001235303">
    <property type="component" value="Unassembled WGS sequence"/>
</dbReference>
<keyword evidence="7" id="KW-1185">Reference proteome</keyword>
<evidence type="ECO:0000313" key="7">
    <source>
        <dbReference type="Proteomes" id="UP001235303"/>
    </source>
</evidence>
<evidence type="ECO:0000259" key="5">
    <source>
        <dbReference type="PROSITE" id="PS50111"/>
    </source>
</evidence>
<dbReference type="SMART" id="SM00283">
    <property type="entry name" value="MA"/>
    <property type="match status" value="1"/>
</dbReference>
<keyword evidence="1 2" id="KW-0807">Transducer</keyword>
<dbReference type="SUPFAM" id="SSF58104">
    <property type="entry name" value="Methyl-accepting chemotaxis protein (MCP) signaling domain"/>
    <property type="match status" value="1"/>
</dbReference>
<dbReference type="PROSITE" id="PS50111">
    <property type="entry name" value="CHEMOTAXIS_TRANSDUC_2"/>
    <property type="match status" value="1"/>
</dbReference>
<evidence type="ECO:0000256" key="3">
    <source>
        <dbReference type="SAM" id="MobiDB-lite"/>
    </source>
</evidence>
<reference evidence="6 7" key="1">
    <citation type="submission" date="2023-01" db="EMBL/GenBank/DDBJ databases">
        <title>Novel diversity within Roseofilum (Cyanobacteria; Desertifilaceae) from marine benthic mats with descriptions of four novel species.</title>
        <authorList>
            <person name="Wang Y."/>
            <person name="Berthold D.E."/>
            <person name="Hu J."/>
            <person name="Lefler F.W."/>
            <person name="Laughinghouse H.D. IV."/>
        </authorList>
    </citation>
    <scope>NUCLEOTIDE SEQUENCE [LARGE SCALE GENOMIC DNA]</scope>
    <source>
        <strain evidence="6 7">BLCC-M154</strain>
    </source>
</reference>
<feature type="compositionally biased region" description="Polar residues" evidence="3">
    <location>
        <begin position="236"/>
        <end position="252"/>
    </location>
</feature>
<dbReference type="EMBL" id="JAQOSP010000117">
    <property type="protein sequence ID" value="MDJ1171576.1"/>
    <property type="molecule type" value="Genomic_DNA"/>
</dbReference>
<keyword evidence="4" id="KW-1133">Transmembrane helix</keyword>
<accession>A0ABT7AZ44</accession>
<feature type="transmembrane region" description="Helical" evidence="4">
    <location>
        <begin position="183"/>
        <end position="206"/>
    </location>
</feature>
<dbReference type="Pfam" id="PF00015">
    <property type="entry name" value="MCPsignal"/>
    <property type="match status" value="1"/>
</dbReference>
<feature type="transmembrane region" description="Helical" evidence="4">
    <location>
        <begin position="12"/>
        <end position="31"/>
    </location>
</feature>
<dbReference type="Gene3D" id="1.10.287.950">
    <property type="entry name" value="Methyl-accepting chemotaxis protein"/>
    <property type="match status" value="1"/>
</dbReference>
<evidence type="ECO:0000313" key="6">
    <source>
        <dbReference type="EMBL" id="MDJ1171576.1"/>
    </source>
</evidence>